<dbReference type="Pfam" id="PF12796">
    <property type="entry name" value="Ank_2"/>
    <property type="match status" value="1"/>
</dbReference>
<feature type="repeat" description="ANK" evidence="2">
    <location>
        <begin position="922"/>
        <end position="949"/>
    </location>
</feature>
<evidence type="ECO:0000259" key="5">
    <source>
        <dbReference type="Pfam" id="PF22939"/>
    </source>
</evidence>
<keyword evidence="2" id="KW-0040">ANK repeat</keyword>
<comment type="caution">
    <text evidence="7">The sequence shown here is derived from an EMBL/GenBank/DDBJ whole genome shotgun (WGS) entry which is preliminary data.</text>
</comment>
<dbReference type="GeneID" id="81396455"/>
<dbReference type="RefSeq" id="XP_056510086.1">
    <property type="nucleotide sequence ID" value="XM_056657286.1"/>
</dbReference>
<dbReference type="SUPFAM" id="SSF52540">
    <property type="entry name" value="P-loop containing nucleoside triphosphate hydrolases"/>
    <property type="match status" value="1"/>
</dbReference>
<keyword evidence="8" id="KW-1185">Reference proteome</keyword>
<dbReference type="PRINTS" id="PR01415">
    <property type="entry name" value="ANKYRIN"/>
</dbReference>
<evidence type="ECO:0000313" key="7">
    <source>
        <dbReference type="EMBL" id="KAJ5091889.1"/>
    </source>
</evidence>
<dbReference type="InterPro" id="IPR002110">
    <property type="entry name" value="Ankyrin_rpt"/>
</dbReference>
<dbReference type="Gene3D" id="3.40.50.300">
    <property type="entry name" value="P-loop containing nucleotide triphosphate hydrolases"/>
    <property type="match status" value="1"/>
</dbReference>
<feature type="repeat" description="ANK" evidence="2">
    <location>
        <begin position="715"/>
        <end position="747"/>
    </location>
</feature>
<dbReference type="PANTHER" id="PTHR10039">
    <property type="entry name" value="AMELOGENIN"/>
    <property type="match status" value="1"/>
</dbReference>
<sequence>MADPLSISSGIAGLLSLGFGVTKSLVEFYSAYKDQDADVAHTCDKLDFLLGLFETLRSTLDDYQFLPNQQGILQRIETLIQKCEKLISNLQQECQKLDKSSAHNFKGKIKTFGHRLGYFFSKDTLLKLDREIGEIRDHLAVALDVIQLEDSKKAQKGISELRSLHISAMIRDWLDAPDASVNYNAACAKHHTGTGLWLVNGSRFKNWLTQSNSFLWLNGFSGCGKSVLCSTAIQYAFREKQRFFNKRGSFPHVGVAFFYFTFSDEAKKSQHAMLRAWLLQLSGQHGDCETDLKDLHDLYRNSTPPVDELISCLRRMIERFDQVYLLADGLDECPRSSSEEGVRYGPQEEVLETLNTIREWGLSSLHLLVTSRDESEIRAALDPSGEEDVVMKNAEIDRDIKNYVSAELNNDKKLQRWFKYHDDIKQALAERARGVFRYVECQFKEIRRCARNKESLLQCLNSLPPDLDRTYERMLCSIEDSCIDDARRILTLLCFSARPLTVDELVHGHAVNLEKLSFEREDRLLDPDSPFEICPGLIDIVPVDDSTTTLRIAHFSVQEYLQSDQIRGQKASMYSLQPEPSHNELAQTCLVYLLDPELSSNDLDDEVIEEFPLAPYAAMFWYHHYLKSGAAATETEDLVVKLFRDQQESFRTWIRLHDLDRSWEKRVQFKRAPDTIASPVYYASLLGLTKTLSEIIGIGADNGVLTHLINTLGGEYNTPLQAAALQGDEKIVQMLLDQGADVNAAEGGYWGSALRAASAGGHEKVVQMLLDQGADVHARQDAMKPGDALYQAAIAGHASIVQKLLAHGANIEPQDEYAGNSLIAASGGNHQQWWRDLLEQGRDLRAENGRHGNPYPAVPNSAHEEVVRILLERGADVNARDEIDYGNALEAAAAEGYEKIAQMLLAHGANAQAKASYFGRGLEAASVKGNAKIVQLLLEHGADVNAPGDEWANALHPAITLRHPEVEKLLREWGADFWANVEK</sequence>
<feature type="coiled-coil region" evidence="3">
    <location>
        <begin position="73"/>
        <end position="100"/>
    </location>
</feature>
<gene>
    <name evidence="7" type="ORF">NUU61_006759</name>
</gene>
<evidence type="ECO:0000259" key="4">
    <source>
        <dbReference type="Pfam" id="PF17111"/>
    </source>
</evidence>
<dbReference type="Pfam" id="PF17111">
    <property type="entry name" value="PigL_N"/>
    <property type="match status" value="1"/>
</dbReference>
<keyword evidence="1" id="KW-0677">Repeat</keyword>
<dbReference type="Pfam" id="PF00023">
    <property type="entry name" value="Ank"/>
    <property type="match status" value="3"/>
</dbReference>
<feature type="domain" description="Azaphilone pigments biosynthesis cluster protein L N-terminal" evidence="4">
    <location>
        <begin position="2"/>
        <end position="161"/>
    </location>
</feature>
<evidence type="ECO:0000256" key="1">
    <source>
        <dbReference type="ARBA" id="ARBA00022737"/>
    </source>
</evidence>
<evidence type="ECO:0000313" key="8">
    <source>
        <dbReference type="Proteomes" id="UP001141434"/>
    </source>
</evidence>
<accession>A0A9W9K3N1</accession>
<feature type="repeat" description="ANK" evidence="2">
    <location>
        <begin position="850"/>
        <end position="882"/>
    </location>
</feature>
<dbReference type="Proteomes" id="UP001141434">
    <property type="component" value="Unassembled WGS sequence"/>
</dbReference>
<dbReference type="SMART" id="SM00248">
    <property type="entry name" value="ANK"/>
    <property type="match status" value="6"/>
</dbReference>
<dbReference type="Pfam" id="PF22939">
    <property type="entry name" value="WHD_GPIID"/>
    <property type="match status" value="1"/>
</dbReference>
<evidence type="ECO:0008006" key="9">
    <source>
        <dbReference type="Google" id="ProtNLM"/>
    </source>
</evidence>
<reference evidence="7" key="2">
    <citation type="journal article" date="2023" name="IMA Fungus">
        <title>Comparative genomic study of the Penicillium genus elucidates a diverse pangenome and 15 lateral gene transfer events.</title>
        <authorList>
            <person name="Petersen C."/>
            <person name="Sorensen T."/>
            <person name="Nielsen M.R."/>
            <person name="Sondergaard T.E."/>
            <person name="Sorensen J.L."/>
            <person name="Fitzpatrick D.A."/>
            <person name="Frisvad J.C."/>
            <person name="Nielsen K.L."/>
        </authorList>
    </citation>
    <scope>NUCLEOTIDE SEQUENCE</scope>
    <source>
        <strain evidence="7">IBT 34128</strain>
    </source>
</reference>
<dbReference type="InterPro" id="IPR054471">
    <property type="entry name" value="GPIID_WHD"/>
</dbReference>
<evidence type="ECO:0000256" key="3">
    <source>
        <dbReference type="SAM" id="Coils"/>
    </source>
</evidence>
<dbReference type="OrthoDB" id="4772757at2759"/>
<evidence type="ECO:0000259" key="6">
    <source>
        <dbReference type="Pfam" id="PF24883"/>
    </source>
</evidence>
<dbReference type="PROSITE" id="PS50088">
    <property type="entry name" value="ANK_REPEAT"/>
    <property type="match status" value="5"/>
</dbReference>
<dbReference type="InterPro" id="IPR036770">
    <property type="entry name" value="Ankyrin_rpt-contain_sf"/>
</dbReference>
<dbReference type="PANTHER" id="PTHR10039:SF16">
    <property type="entry name" value="GPI INOSITOL-DEACYLASE"/>
    <property type="match status" value="1"/>
</dbReference>
<organism evidence="7 8">
    <name type="scientific">Penicillium alfredii</name>
    <dbReference type="NCBI Taxonomy" id="1506179"/>
    <lineage>
        <taxon>Eukaryota</taxon>
        <taxon>Fungi</taxon>
        <taxon>Dikarya</taxon>
        <taxon>Ascomycota</taxon>
        <taxon>Pezizomycotina</taxon>
        <taxon>Eurotiomycetes</taxon>
        <taxon>Eurotiomycetidae</taxon>
        <taxon>Eurotiales</taxon>
        <taxon>Aspergillaceae</taxon>
        <taxon>Penicillium</taxon>
    </lineage>
</organism>
<dbReference type="SUPFAM" id="SSF48403">
    <property type="entry name" value="Ankyrin repeat"/>
    <property type="match status" value="1"/>
</dbReference>
<feature type="domain" description="GPI inositol-deacylase winged helix" evidence="5">
    <location>
        <begin position="472"/>
        <end position="567"/>
    </location>
</feature>
<dbReference type="Pfam" id="PF24883">
    <property type="entry name" value="NPHP3_N"/>
    <property type="match status" value="1"/>
</dbReference>
<dbReference type="Gene3D" id="1.25.40.20">
    <property type="entry name" value="Ankyrin repeat-containing domain"/>
    <property type="match status" value="3"/>
</dbReference>
<dbReference type="EMBL" id="JAPMSZ010000009">
    <property type="protein sequence ID" value="KAJ5091889.1"/>
    <property type="molecule type" value="Genomic_DNA"/>
</dbReference>
<dbReference type="InterPro" id="IPR027417">
    <property type="entry name" value="P-loop_NTPase"/>
</dbReference>
<protein>
    <recommendedName>
        <fullName evidence="9">NACHT domain-containing protein</fullName>
    </recommendedName>
</protein>
<name>A0A9W9K3N1_9EURO</name>
<feature type="repeat" description="ANK" evidence="2">
    <location>
        <begin position="749"/>
        <end position="781"/>
    </location>
</feature>
<dbReference type="InterPro" id="IPR031348">
    <property type="entry name" value="PigL_N"/>
</dbReference>
<dbReference type="InterPro" id="IPR056884">
    <property type="entry name" value="NPHP3-like_N"/>
</dbReference>
<reference evidence="7" key="1">
    <citation type="submission" date="2022-11" db="EMBL/GenBank/DDBJ databases">
        <authorList>
            <person name="Petersen C."/>
        </authorList>
    </citation>
    <scope>NUCLEOTIDE SEQUENCE</scope>
    <source>
        <strain evidence="7">IBT 34128</strain>
    </source>
</reference>
<feature type="domain" description="Nephrocystin 3-like N-terminal" evidence="6">
    <location>
        <begin position="193"/>
        <end position="372"/>
    </location>
</feature>
<dbReference type="PROSITE" id="PS50297">
    <property type="entry name" value="ANK_REP_REGION"/>
    <property type="match status" value="4"/>
</dbReference>
<feature type="repeat" description="ANK" evidence="2">
    <location>
        <begin position="784"/>
        <end position="816"/>
    </location>
</feature>
<keyword evidence="3" id="KW-0175">Coiled coil</keyword>
<evidence type="ECO:0000256" key="2">
    <source>
        <dbReference type="PROSITE-ProRule" id="PRU00023"/>
    </source>
</evidence>
<proteinExistence type="predicted"/>
<dbReference type="AlphaFoldDB" id="A0A9W9K3N1"/>